<evidence type="ECO:0000313" key="2">
    <source>
        <dbReference type="EMBL" id="SBV94282.1"/>
    </source>
</evidence>
<keyword evidence="1" id="KW-0732">Signal</keyword>
<feature type="chain" id="PRO_5012578012" description="Nickel transport complex, NikM subunit, transmembrane" evidence="1">
    <location>
        <begin position="22"/>
        <end position="256"/>
    </location>
</feature>
<proteinExistence type="predicted"/>
<dbReference type="AlphaFoldDB" id="A0A212J496"/>
<organism evidence="2">
    <name type="scientific">uncultured Desulfovibrio sp</name>
    <dbReference type="NCBI Taxonomy" id="167968"/>
    <lineage>
        <taxon>Bacteria</taxon>
        <taxon>Pseudomonadati</taxon>
        <taxon>Thermodesulfobacteriota</taxon>
        <taxon>Desulfovibrionia</taxon>
        <taxon>Desulfovibrionales</taxon>
        <taxon>Desulfovibrionaceae</taxon>
        <taxon>Desulfovibrio</taxon>
        <taxon>environmental samples</taxon>
    </lineage>
</organism>
<name>A0A212J496_9BACT</name>
<protein>
    <recommendedName>
        <fullName evidence="3">Nickel transport complex, NikM subunit, transmembrane</fullName>
    </recommendedName>
</protein>
<sequence>MWKICCASLALLLMWGTQAQAHFGMVIPSTPTVADKKDANVQLEISFVHPMEMQGMDMAAPAAATVTHDGKTEDIKATLKPATVLGHKAWQTTYGIKKPGVYQFAVEPAPYFEPAEDKFIIHYTKTVVAAFGEEEGWDAPLGLKTEIVPLTRPFANYTGNVFRGRVLLDGKPVAGADVEVECYNKGKAHTAPNDFYVTQVVKTDENGVFSYGIPWAGWWGFAALNTSAEKMEYKGEAKEVELGAVMWVNFAAPKTK</sequence>
<gene>
    <name evidence="2" type="ORF">KM92DES2_10509</name>
</gene>
<evidence type="ECO:0008006" key="3">
    <source>
        <dbReference type="Google" id="ProtNLM"/>
    </source>
</evidence>
<reference evidence="2" key="1">
    <citation type="submission" date="2016-04" db="EMBL/GenBank/DDBJ databases">
        <authorList>
            <person name="Evans L.H."/>
            <person name="Alamgir A."/>
            <person name="Owens N."/>
            <person name="Weber N.D."/>
            <person name="Virtaneva K."/>
            <person name="Barbian K."/>
            <person name="Babar A."/>
            <person name="Rosenke K."/>
        </authorList>
    </citation>
    <scope>NUCLEOTIDE SEQUENCE</scope>
    <source>
        <strain evidence="2">92-2</strain>
    </source>
</reference>
<accession>A0A212J496</accession>
<dbReference type="RefSeq" id="WP_192111359.1">
    <property type="nucleotide sequence ID" value="NZ_CABUEN010000004.1"/>
</dbReference>
<dbReference type="EMBL" id="FLUP01000001">
    <property type="protein sequence ID" value="SBV94282.1"/>
    <property type="molecule type" value="Genomic_DNA"/>
</dbReference>
<evidence type="ECO:0000256" key="1">
    <source>
        <dbReference type="SAM" id="SignalP"/>
    </source>
</evidence>
<dbReference type="Pfam" id="PF10670">
    <property type="entry name" value="DUF4198"/>
    <property type="match status" value="1"/>
</dbReference>
<feature type="signal peptide" evidence="1">
    <location>
        <begin position="1"/>
        <end position="21"/>
    </location>
</feature>
<dbReference type="InterPro" id="IPR019613">
    <property type="entry name" value="DUF4198"/>
</dbReference>